<evidence type="ECO:0000259" key="11">
    <source>
        <dbReference type="Pfam" id="PF00133"/>
    </source>
</evidence>
<dbReference type="GO" id="GO:0005737">
    <property type="term" value="C:cytoplasm"/>
    <property type="evidence" value="ECO:0007669"/>
    <property type="project" value="UniProtKB-SubCell"/>
</dbReference>
<evidence type="ECO:0000256" key="2">
    <source>
        <dbReference type="ARBA" id="ARBA00022490"/>
    </source>
</evidence>
<evidence type="ECO:0000256" key="3">
    <source>
        <dbReference type="ARBA" id="ARBA00022598"/>
    </source>
</evidence>
<dbReference type="HAMAP" id="MF_02003">
    <property type="entry name" value="Ile_tRNA_synth_type2"/>
    <property type="match status" value="1"/>
</dbReference>
<name>A0A0G1GL19_9BACT</name>
<comment type="subcellular location">
    <subcellularLocation>
        <location evidence="10">Cytoplasm</location>
    </subcellularLocation>
</comment>
<comment type="similarity">
    <text evidence="1 10">Belongs to the class-I aminoacyl-tRNA synthetase family. IleS type 2 subfamily.</text>
</comment>
<comment type="caution">
    <text evidence="13">The sequence shown here is derived from an EMBL/GenBank/DDBJ whole genome shotgun (WGS) entry which is preliminary data.</text>
</comment>
<protein>
    <recommendedName>
        <fullName evidence="10">Isoleucine--tRNA ligase</fullName>
        <ecNumber evidence="10">6.1.1.5</ecNumber>
    </recommendedName>
    <alternativeName>
        <fullName evidence="10">Isoleucyl-tRNA synthetase</fullName>
        <shortName evidence="10">IleRS</shortName>
    </alternativeName>
</protein>
<dbReference type="PATRIC" id="fig|1618376.3.peg.418"/>
<feature type="short sequence motif" description="'KMSKS' region" evidence="10">
    <location>
        <begin position="594"/>
        <end position="598"/>
    </location>
</feature>
<dbReference type="SUPFAM" id="SSF47323">
    <property type="entry name" value="Anticodon-binding domain of a subclass of class I aminoacyl-tRNA synthetases"/>
    <property type="match status" value="1"/>
</dbReference>
<comment type="catalytic activity">
    <reaction evidence="9 10">
        <text>tRNA(Ile) + L-isoleucine + ATP = L-isoleucyl-tRNA(Ile) + AMP + diphosphate</text>
        <dbReference type="Rhea" id="RHEA:11060"/>
        <dbReference type="Rhea" id="RHEA-COMP:9666"/>
        <dbReference type="Rhea" id="RHEA-COMP:9695"/>
        <dbReference type="ChEBI" id="CHEBI:30616"/>
        <dbReference type="ChEBI" id="CHEBI:33019"/>
        <dbReference type="ChEBI" id="CHEBI:58045"/>
        <dbReference type="ChEBI" id="CHEBI:78442"/>
        <dbReference type="ChEBI" id="CHEBI:78528"/>
        <dbReference type="ChEBI" id="CHEBI:456215"/>
        <dbReference type="EC" id="6.1.1.5"/>
    </reaction>
</comment>
<keyword evidence="7 10" id="KW-0030">Aminoacyl-tRNA synthetase</keyword>
<feature type="binding site" evidence="10">
    <location>
        <position position="597"/>
    </location>
    <ligand>
        <name>ATP</name>
        <dbReference type="ChEBI" id="CHEBI:30616"/>
    </ligand>
</feature>
<proteinExistence type="inferred from homology"/>
<dbReference type="Gene3D" id="3.40.50.620">
    <property type="entry name" value="HUPs"/>
    <property type="match status" value="2"/>
</dbReference>
<dbReference type="InterPro" id="IPR009080">
    <property type="entry name" value="tRNAsynth_Ia_anticodon-bd"/>
</dbReference>
<comment type="subunit">
    <text evidence="10">Monomer.</text>
</comment>
<evidence type="ECO:0000313" key="13">
    <source>
        <dbReference type="EMBL" id="KKT35641.1"/>
    </source>
</evidence>
<reference evidence="13 14" key="1">
    <citation type="journal article" date="2015" name="Nature">
        <title>rRNA introns, odd ribosomes, and small enigmatic genomes across a large radiation of phyla.</title>
        <authorList>
            <person name="Brown C.T."/>
            <person name="Hug L.A."/>
            <person name="Thomas B.C."/>
            <person name="Sharon I."/>
            <person name="Castelle C.J."/>
            <person name="Singh A."/>
            <person name="Wilkins M.J."/>
            <person name="Williams K.H."/>
            <person name="Banfield J.F."/>
        </authorList>
    </citation>
    <scope>NUCLEOTIDE SEQUENCE [LARGE SCALE GENOMIC DNA]</scope>
</reference>
<dbReference type="NCBIfam" id="TIGR00392">
    <property type="entry name" value="ileS"/>
    <property type="match status" value="1"/>
</dbReference>
<dbReference type="EC" id="6.1.1.5" evidence="10"/>
<evidence type="ECO:0000256" key="10">
    <source>
        <dbReference type="HAMAP-Rule" id="MF_02003"/>
    </source>
</evidence>
<comment type="function">
    <text evidence="8 10">Catalyzes the attachment of isoleucine to tRNA(Ile). As IleRS can inadvertently accommodate and process structurally similar amino acids such as valine, to avoid such errors it has two additional distinct tRNA(Ile)-dependent editing activities. One activity is designated as 'pretransfer' editing and involves the hydrolysis of activated Val-AMP. The other activity is designated 'posttransfer' editing and involves deacylation of mischarged Val-tRNA(Ile).</text>
</comment>
<evidence type="ECO:0000256" key="4">
    <source>
        <dbReference type="ARBA" id="ARBA00022741"/>
    </source>
</evidence>
<keyword evidence="6 10" id="KW-0648">Protein biosynthesis</keyword>
<dbReference type="InterPro" id="IPR013155">
    <property type="entry name" value="M/V/L/I-tRNA-synth_anticd-bd"/>
</dbReference>
<dbReference type="InterPro" id="IPR002301">
    <property type="entry name" value="Ile-tRNA-ligase"/>
</dbReference>
<dbReference type="InterPro" id="IPR002300">
    <property type="entry name" value="aa-tRNA-synth_Ia"/>
</dbReference>
<keyword evidence="3 10" id="KW-0436">Ligase</keyword>
<dbReference type="SUPFAM" id="SSF50677">
    <property type="entry name" value="ValRS/IleRS/LeuRS editing domain"/>
    <property type="match status" value="1"/>
</dbReference>
<keyword evidence="4 10" id="KW-0547">Nucleotide-binding</keyword>
<dbReference type="InterPro" id="IPR023586">
    <property type="entry name" value="Ile-tRNA-ligase_type2"/>
</dbReference>
<feature type="domain" description="Methionyl/Valyl/Leucyl/Isoleucyl-tRNA synthetase anticodon-binding" evidence="12">
    <location>
        <begin position="680"/>
        <end position="826"/>
    </location>
</feature>
<evidence type="ECO:0000313" key="14">
    <source>
        <dbReference type="Proteomes" id="UP000034069"/>
    </source>
</evidence>
<keyword evidence="10" id="KW-0862">Zinc</keyword>
<keyword evidence="5 10" id="KW-0067">ATP-binding</keyword>
<evidence type="ECO:0000256" key="1">
    <source>
        <dbReference type="ARBA" id="ARBA00007078"/>
    </source>
</evidence>
<dbReference type="GO" id="GO:0008270">
    <property type="term" value="F:zinc ion binding"/>
    <property type="evidence" value="ECO:0007669"/>
    <property type="project" value="UniProtKB-UniRule"/>
</dbReference>
<gene>
    <name evidence="10" type="primary">ileS</name>
    <name evidence="13" type="ORF">UW23_C0013G0010</name>
</gene>
<dbReference type="PRINTS" id="PR00984">
    <property type="entry name" value="TRNASYNTHILE"/>
</dbReference>
<evidence type="ECO:0000259" key="12">
    <source>
        <dbReference type="Pfam" id="PF08264"/>
    </source>
</evidence>
<feature type="short sequence motif" description="'HIGH' region" evidence="10">
    <location>
        <begin position="53"/>
        <end position="63"/>
    </location>
</feature>
<keyword evidence="2 10" id="KW-0963">Cytoplasm</keyword>
<dbReference type="InterPro" id="IPR033709">
    <property type="entry name" value="Anticodon_Ile_ABEc"/>
</dbReference>
<dbReference type="GO" id="GO:0000049">
    <property type="term" value="F:tRNA binding"/>
    <property type="evidence" value="ECO:0007669"/>
    <property type="project" value="InterPro"/>
</dbReference>
<dbReference type="GO" id="GO:0004822">
    <property type="term" value="F:isoleucine-tRNA ligase activity"/>
    <property type="evidence" value="ECO:0007669"/>
    <property type="project" value="UniProtKB-UniRule"/>
</dbReference>
<evidence type="ECO:0000256" key="9">
    <source>
        <dbReference type="ARBA" id="ARBA00048359"/>
    </source>
</evidence>
<sequence>MDKKKTIKSLDLNYIPSAVEEEVLKGWKENETFEKSVEARSASNSYRFYDGPPFVTGKPHYGHLLGSIVKDVIPRFQTMKGKRVERVWGWDCHGLPAENKVEKELGINSKKEIEELGIDKFVSACKSYVGNVSAEWEWYIDHIGRWVDFKNAYRTMDMPYMESVLWVFKELFDKGFIYKGKRVSLFCPRCSTPISNFEVAMDNSYKDVTDPSVFIKFKLKDQDASILAWTTTPWTLPSNFALGFSSDSDYVQVEHHGENLIMAKDRLKEVLGDEYKIQREFKGHELEGKEYEPLYHYYPSNNNDYHLYSANFVSMEDGTGIVHIAPGFGEDDTQLGKEHGLSMAESVDDTGMMDPIVEVAQGKYFKGADKFIITDLENRGLMYKSTKITHSYPHCHRCETPLLYKAQTAWYIDIQKVKKQLKDTNSDINWVPEFFKHGRFELGIDSAPDWCISRTRYWGAPIPVWECVCGEKIVAGSISDIEKLSGQKITDLHRPDIDRVTLKCPKCGQQAKRVPEVLDSWVEAASMPYAQVHYPFENEQKFKNNFPADFITEYTGQLRAWFYVTHVISNLLFDSIAFKNVIVTGVIQGNDGRKMSKNYGNFPDPKEAIEKYGADSLRLYLMGSPIVLGQDIAISESDWANELKTTLMLLWNSYKYFVTYASLEDWELKVEFTTRPTALDAWILTRLDQTILDMDESLSSYQIPKSVAALKSFVDDLSTWYIRRSRDRVGPGSLNIEDKEIAYTTMATVFKVFLRTSAPIIPFISEYLYRHLTGEESVHLEDWPEVNDRSVIDTELLSKMSQVRKIAEMGNASRKALGIATKQPLSQINVSGNFSSLKDEIELLQLIKDELNVDEVVLIDSKEQGIEFDTQITDQLRAKGKARELVREIQEARKLAGCRLDERIDVELPDWPKESEEEIKRKTLVDNLVKGDTVKIKRHP</sequence>
<dbReference type="Gene3D" id="1.10.730.10">
    <property type="entry name" value="Isoleucyl-tRNA Synthetase, Domain 1"/>
    <property type="match status" value="1"/>
</dbReference>
<evidence type="ECO:0000256" key="7">
    <source>
        <dbReference type="ARBA" id="ARBA00023146"/>
    </source>
</evidence>
<comment type="domain">
    <text evidence="10">IleRS has two distinct active sites: one for aminoacylation and one for editing. The misactivated valine is translocated from the active site to the editing site, which sterically excludes the correctly activated isoleucine. The single editing site contains two valyl binding pockets, one specific for each substrate (Val-AMP or Val-tRNA(Ile)).</text>
</comment>
<evidence type="ECO:0000256" key="5">
    <source>
        <dbReference type="ARBA" id="ARBA00022840"/>
    </source>
</evidence>
<dbReference type="GO" id="GO:0005524">
    <property type="term" value="F:ATP binding"/>
    <property type="evidence" value="ECO:0007669"/>
    <property type="project" value="UniProtKB-UniRule"/>
</dbReference>
<comment type="cofactor">
    <cofactor evidence="10">
        <name>Zn(2+)</name>
        <dbReference type="ChEBI" id="CHEBI:29105"/>
    </cofactor>
</comment>
<dbReference type="PANTHER" id="PTHR42780">
    <property type="entry name" value="SOLEUCYL-TRNA SYNTHETASE"/>
    <property type="match status" value="1"/>
</dbReference>
<dbReference type="PANTHER" id="PTHR42780:SF1">
    <property type="entry name" value="ISOLEUCINE--TRNA LIGASE, CYTOPLASMIC"/>
    <property type="match status" value="1"/>
</dbReference>
<dbReference type="Pfam" id="PF08264">
    <property type="entry name" value="Anticodon_1"/>
    <property type="match status" value="1"/>
</dbReference>
<dbReference type="GO" id="GO:0002161">
    <property type="term" value="F:aminoacyl-tRNA deacylase activity"/>
    <property type="evidence" value="ECO:0007669"/>
    <property type="project" value="InterPro"/>
</dbReference>
<evidence type="ECO:0000256" key="8">
    <source>
        <dbReference type="ARBA" id="ARBA00025217"/>
    </source>
</evidence>
<dbReference type="InterPro" id="IPR014729">
    <property type="entry name" value="Rossmann-like_a/b/a_fold"/>
</dbReference>
<dbReference type="GO" id="GO:0006428">
    <property type="term" value="P:isoleucyl-tRNA aminoacylation"/>
    <property type="evidence" value="ECO:0007669"/>
    <property type="project" value="UniProtKB-UniRule"/>
</dbReference>
<feature type="domain" description="Aminoacyl-tRNA synthetase class Ia" evidence="11">
    <location>
        <begin position="23"/>
        <end position="627"/>
    </location>
</feature>
<organism evidence="13 14">
    <name type="scientific">Candidatus Collierbacteria bacterium GW2011_GWA1_44_12</name>
    <dbReference type="NCBI Taxonomy" id="1618376"/>
    <lineage>
        <taxon>Bacteria</taxon>
        <taxon>Candidatus Collieribacteriota</taxon>
    </lineage>
</organism>
<dbReference type="CDD" id="cd00818">
    <property type="entry name" value="IleRS_core"/>
    <property type="match status" value="1"/>
</dbReference>
<dbReference type="Proteomes" id="UP000034069">
    <property type="component" value="Unassembled WGS sequence"/>
</dbReference>
<dbReference type="InterPro" id="IPR001412">
    <property type="entry name" value="aa-tRNA-synth_I_CS"/>
</dbReference>
<evidence type="ECO:0000256" key="6">
    <source>
        <dbReference type="ARBA" id="ARBA00022917"/>
    </source>
</evidence>
<dbReference type="PROSITE" id="PS00178">
    <property type="entry name" value="AA_TRNA_LIGASE_I"/>
    <property type="match status" value="1"/>
</dbReference>
<dbReference type="AlphaFoldDB" id="A0A0G1GL19"/>
<dbReference type="CDD" id="cd07961">
    <property type="entry name" value="Anticodon_Ia_Ile_ABEc"/>
    <property type="match status" value="1"/>
</dbReference>
<dbReference type="InterPro" id="IPR009008">
    <property type="entry name" value="Val/Leu/Ile-tRNA-synth_edit"/>
</dbReference>
<keyword evidence="10" id="KW-0479">Metal-binding</keyword>
<dbReference type="Pfam" id="PF00133">
    <property type="entry name" value="tRNA-synt_1"/>
    <property type="match status" value="1"/>
</dbReference>
<accession>A0A0G1GL19</accession>
<dbReference type="SUPFAM" id="SSF52374">
    <property type="entry name" value="Nucleotidylyl transferase"/>
    <property type="match status" value="1"/>
</dbReference>
<dbReference type="EMBL" id="LCHN01000013">
    <property type="protein sequence ID" value="KKT35641.1"/>
    <property type="molecule type" value="Genomic_DNA"/>
</dbReference>